<dbReference type="EC" id="2.1.1.297" evidence="5"/>
<gene>
    <name evidence="5" type="primary">prmC</name>
    <name evidence="8" type="ORF">BHK69_10175</name>
</gene>
<evidence type="ECO:0000313" key="8">
    <source>
        <dbReference type="EMBL" id="AOO80781.1"/>
    </source>
</evidence>
<dbReference type="GO" id="GO:0102559">
    <property type="term" value="F:peptide chain release factor N(5)-glutamine methyltransferase activity"/>
    <property type="evidence" value="ECO:0007669"/>
    <property type="project" value="UniProtKB-EC"/>
</dbReference>
<evidence type="ECO:0000259" key="6">
    <source>
        <dbReference type="Pfam" id="PF05175"/>
    </source>
</evidence>
<keyword evidence="3 5" id="KW-0949">S-adenosyl-L-methionine</keyword>
<dbReference type="NCBIfam" id="TIGR03534">
    <property type="entry name" value="RF_mod_PrmC"/>
    <property type="match status" value="1"/>
</dbReference>
<evidence type="ECO:0000256" key="3">
    <source>
        <dbReference type="ARBA" id="ARBA00022691"/>
    </source>
</evidence>
<proteinExistence type="inferred from homology"/>
<dbReference type="InterPro" id="IPR040758">
    <property type="entry name" value="PrmC_N"/>
</dbReference>
<evidence type="ECO:0000256" key="1">
    <source>
        <dbReference type="ARBA" id="ARBA00022603"/>
    </source>
</evidence>
<dbReference type="NCBIfam" id="TIGR00536">
    <property type="entry name" value="hemK_fam"/>
    <property type="match status" value="1"/>
</dbReference>
<sequence>MFDARRNLAARLREAGVETAAMDARILVEAAMGENADLDPLQPLDAAMLGRLDSFATRRLAGEPVWRILGEREFWSLPFRLSPATLEPRPDSETIVEAALGVLAERRDQAISILDLGTGTGCLLVALLSECKAARGVGVDLSEEACETAAGNAERNGVGARARFRQGDWMAGLSERFDLIVSNPPYIPAGDIAGLDAAVREHDPLRALDGGEDGLVAYRALAAGLPRQIAPGGAVVLEIGAGQEADVVAIMAAMGLVHRGSRRDLGGHTRALIFTLE</sequence>
<evidence type="ECO:0000256" key="2">
    <source>
        <dbReference type="ARBA" id="ARBA00022679"/>
    </source>
</evidence>
<dbReference type="PANTHER" id="PTHR18895">
    <property type="entry name" value="HEMK METHYLTRANSFERASE"/>
    <property type="match status" value="1"/>
</dbReference>
<dbReference type="InterPro" id="IPR004556">
    <property type="entry name" value="HemK-like"/>
</dbReference>
<dbReference type="InterPro" id="IPR019874">
    <property type="entry name" value="RF_methyltr_PrmC"/>
</dbReference>
<dbReference type="CDD" id="cd02440">
    <property type="entry name" value="AdoMet_MTases"/>
    <property type="match status" value="1"/>
</dbReference>
<comment type="similarity">
    <text evidence="5">Belongs to the protein N5-glutamine methyltransferase family. PrmC subfamily.</text>
</comment>
<evidence type="ECO:0000259" key="7">
    <source>
        <dbReference type="Pfam" id="PF17827"/>
    </source>
</evidence>
<dbReference type="Gene3D" id="1.10.8.10">
    <property type="entry name" value="DNA helicase RuvA subunit, C-terminal domain"/>
    <property type="match status" value="1"/>
</dbReference>
<dbReference type="GO" id="GO:0032259">
    <property type="term" value="P:methylation"/>
    <property type="evidence" value="ECO:0007669"/>
    <property type="project" value="UniProtKB-KW"/>
</dbReference>
<dbReference type="InterPro" id="IPR002052">
    <property type="entry name" value="DNA_methylase_N6_adenine_CS"/>
</dbReference>
<dbReference type="InterPro" id="IPR007848">
    <property type="entry name" value="Small_mtfrase_dom"/>
</dbReference>
<protein>
    <recommendedName>
        <fullName evidence="5">Release factor glutamine methyltransferase</fullName>
        <shortName evidence="5">RF MTase</shortName>
        <ecNumber evidence="5">2.1.1.297</ecNumber>
    </recommendedName>
    <alternativeName>
        <fullName evidence="5">N5-glutamine methyltransferase PrmC</fullName>
    </alternativeName>
    <alternativeName>
        <fullName evidence="5">Protein-(glutamine-N5) MTase PrmC</fullName>
    </alternativeName>
    <alternativeName>
        <fullName evidence="5">Protein-glutamine N-methyltransferase PrmC</fullName>
    </alternativeName>
</protein>
<dbReference type="EMBL" id="CP017147">
    <property type="protein sequence ID" value="AOO80781.1"/>
    <property type="molecule type" value="Genomic_DNA"/>
</dbReference>
<comment type="function">
    <text evidence="5">Methylates the class 1 translation termination release factors RF1/PrfA and RF2/PrfB on the glutamine residue of the universally conserved GGQ motif.</text>
</comment>
<feature type="binding site" evidence="5">
    <location>
        <position position="169"/>
    </location>
    <ligand>
        <name>S-adenosyl-L-methionine</name>
        <dbReference type="ChEBI" id="CHEBI:59789"/>
    </ligand>
</feature>
<feature type="binding site" evidence="5">
    <location>
        <begin position="183"/>
        <end position="186"/>
    </location>
    <ligand>
        <name>substrate</name>
    </ligand>
</feature>
<feature type="domain" description="Release factor glutamine methyltransferase N-terminal" evidence="7">
    <location>
        <begin position="3"/>
        <end position="70"/>
    </location>
</feature>
<dbReference type="STRING" id="1526658.BHK69_10175"/>
<feature type="domain" description="Methyltransferase small" evidence="6">
    <location>
        <begin position="108"/>
        <end position="187"/>
    </location>
</feature>
<name>A0A1D7U083_9HYPH</name>
<reference evidence="8 9" key="1">
    <citation type="journal article" date="2015" name="Antonie Van Leeuwenhoek">
        <title>Bosea vaviloviae sp. nov., a new species of slow-growing rhizobia isolated from nodules of the relict species Vavilovia formosa (Stev.) Fed.</title>
        <authorList>
            <person name="Safronova V.I."/>
            <person name="Kuznetsova I.G."/>
            <person name="Sazanova A.L."/>
            <person name="Kimeklis A.K."/>
            <person name="Belimov A.A."/>
            <person name="Andronov E.E."/>
            <person name="Pinaev A.G."/>
            <person name="Chizhevskaya E.P."/>
            <person name="Pukhaev A.R."/>
            <person name="Popov K.P."/>
            <person name="Willems A."/>
            <person name="Tikhonovich I.A."/>
        </authorList>
    </citation>
    <scope>NUCLEOTIDE SEQUENCE [LARGE SCALE GENOMIC DNA]</scope>
    <source>
        <strain evidence="8 9">Vaf18</strain>
    </source>
</reference>
<accession>A0A1D7U083</accession>
<keyword evidence="9" id="KW-1185">Reference proteome</keyword>
<evidence type="ECO:0000256" key="5">
    <source>
        <dbReference type="HAMAP-Rule" id="MF_02126"/>
    </source>
</evidence>
<dbReference type="Pfam" id="PF05175">
    <property type="entry name" value="MTS"/>
    <property type="match status" value="1"/>
</dbReference>
<dbReference type="InterPro" id="IPR050320">
    <property type="entry name" value="N5-glutamine_MTase"/>
</dbReference>
<evidence type="ECO:0000313" key="9">
    <source>
        <dbReference type="Proteomes" id="UP000094969"/>
    </source>
</evidence>
<dbReference type="KEGG" id="bvv:BHK69_10175"/>
<dbReference type="HAMAP" id="MF_02126">
    <property type="entry name" value="RF_methyltr_PrmC"/>
    <property type="match status" value="1"/>
</dbReference>
<dbReference type="RefSeq" id="WP_069689999.1">
    <property type="nucleotide sequence ID" value="NZ_CP017147.1"/>
</dbReference>
<dbReference type="SUPFAM" id="SSF53335">
    <property type="entry name" value="S-adenosyl-L-methionine-dependent methyltransferases"/>
    <property type="match status" value="1"/>
</dbReference>
<dbReference type="PANTHER" id="PTHR18895:SF74">
    <property type="entry name" value="MTRF1L RELEASE FACTOR GLUTAMINE METHYLTRANSFERASE"/>
    <property type="match status" value="1"/>
</dbReference>
<evidence type="ECO:0000256" key="4">
    <source>
        <dbReference type="ARBA" id="ARBA00048391"/>
    </source>
</evidence>
<feature type="binding site" evidence="5">
    <location>
        <position position="183"/>
    </location>
    <ligand>
        <name>S-adenosyl-L-methionine</name>
        <dbReference type="ChEBI" id="CHEBI:59789"/>
    </ligand>
</feature>
<dbReference type="Proteomes" id="UP000094969">
    <property type="component" value="Chromosome"/>
</dbReference>
<dbReference type="PROSITE" id="PS00092">
    <property type="entry name" value="N6_MTASE"/>
    <property type="match status" value="1"/>
</dbReference>
<dbReference type="InterPro" id="IPR029063">
    <property type="entry name" value="SAM-dependent_MTases_sf"/>
</dbReference>
<feature type="binding site" evidence="5">
    <location>
        <begin position="117"/>
        <end position="121"/>
    </location>
    <ligand>
        <name>S-adenosyl-L-methionine</name>
        <dbReference type="ChEBI" id="CHEBI:59789"/>
    </ligand>
</feature>
<comment type="catalytic activity">
    <reaction evidence="4 5">
        <text>L-glutaminyl-[peptide chain release factor] + S-adenosyl-L-methionine = N(5)-methyl-L-glutaminyl-[peptide chain release factor] + S-adenosyl-L-homocysteine + H(+)</text>
        <dbReference type="Rhea" id="RHEA:42896"/>
        <dbReference type="Rhea" id="RHEA-COMP:10271"/>
        <dbReference type="Rhea" id="RHEA-COMP:10272"/>
        <dbReference type="ChEBI" id="CHEBI:15378"/>
        <dbReference type="ChEBI" id="CHEBI:30011"/>
        <dbReference type="ChEBI" id="CHEBI:57856"/>
        <dbReference type="ChEBI" id="CHEBI:59789"/>
        <dbReference type="ChEBI" id="CHEBI:61891"/>
        <dbReference type="EC" id="2.1.1.297"/>
    </reaction>
</comment>
<dbReference type="AlphaFoldDB" id="A0A1D7U083"/>
<keyword evidence="1 5" id="KW-0489">Methyltransferase</keyword>
<dbReference type="OrthoDB" id="9800643at2"/>
<dbReference type="GO" id="GO:0003676">
    <property type="term" value="F:nucleic acid binding"/>
    <property type="evidence" value="ECO:0007669"/>
    <property type="project" value="InterPro"/>
</dbReference>
<dbReference type="Pfam" id="PF17827">
    <property type="entry name" value="PrmC_N"/>
    <property type="match status" value="1"/>
</dbReference>
<keyword evidence="2 5" id="KW-0808">Transferase</keyword>
<dbReference type="Gene3D" id="3.40.50.150">
    <property type="entry name" value="Vaccinia Virus protein VP39"/>
    <property type="match status" value="1"/>
</dbReference>
<feature type="binding site" evidence="5">
    <location>
        <position position="140"/>
    </location>
    <ligand>
        <name>S-adenosyl-L-methionine</name>
        <dbReference type="ChEBI" id="CHEBI:59789"/>
    </ligand>
</feature>
<organism evidence="8 9">
    <name type="scientific">Bosea vaviloviae</name>
    <dbReference type="NCBI Taxonomy" id="1526658"/>
    <lineage>
        <taxon>Bacteria</taxon>
        <taxon>Pseudomonadati</taxon>
        <taxon>Pseudomonadota</taxon>
        <taxon>Alphaproteobacteria</taxon>
        <taxon>Hyphomicrobiales</taxon>
        <taxon>Boseaceae</taxon>
        <taxon>Bosea</taxon>
    </lineage>
</organism>